<gene>
    <name evidence="2" type="ORF">GCM10009747_07190</name>
</gene>
<dbReference type="EMBL" id="BAAANH010000001">
    <property type="protein sequence ID" value="GAA1752176.1"/>
    <property type="molecule type" value="Genomic_DNA"/>
</dbReference>
<protein>
    <recommendedName>
        <fullName evidence="4">DNA recombination protein RmuC</fullName>
    </recommendedName>
</protein>
<proteinExistence type="predicted"/>
<evidence type="ECO:0000313" key="2">
    <source>
        <dbReference type="EMBL" id="GAA1752176.1"/>
    </source>
</evidence>
<keyword evidence="1" id="KW-0472">Membrane</keyword>
<evidence type="ECO:0000256" key="1">
    <source>
        <dbReference type="SAM" id="Phobius"/>
    </source>
</evidence>
<evidence type="ECO:0008006" key="4">
    <source>
        <dbReference type="Google" id="ProtNLM"/>
    </source>
</evidence>
<feature type="transmembrane region" description="Helical" evidence="1">
    <location>
        <begin position="6"/>
        <end position="27"/>
    </location>
</feature>
<organism evidence="2 3">
    <name type="scientific">Agromyces humatus</name>
    <dbReference type="NCBI Taxonomy" id="279573"/>
    <lineage>
        <taxon>Bacteria</taxon>
        <taxon>Bacillati</taxon>
        <taxon>Actinomycetota</taxon>
        <taxon>Actinomycetes</taxon>
        <taxon>Micrococcales</taxon>
        <taxon>Microbacteriaceae</taxon>
        <taxon>Agromyces</taxon>
    </lineage>
</organism>
<evidence type="ECO:0000313" key="3">
    <source>
        <dbReference type="Proteomes" id="UP001500506"/>
    </source>
</evidence>
<dbReference type="Proteomes" id="UP001500506">
    <property type="component" value="Unassembled WGS sequence"/>
</dbReference>
<keyword evidence="1" id="KW-0812">Transmembrane</keyword>
<sequence>MSEGLLVFLAIAGLLSIILVVIIWQLASTWRAKAALVREGEYRKLGERAVASHEATQRQLDGVASQLAEVQARLVAIEKVLTVID</sequence>
<name>A0ABN2KB36_9MICO</name>
<accession>A0ABN2KB36</accession>
<reference evidence="2 3" key="1">
    <citation type="journal article" date="2019" name="Int. J. Syst. Evol. Microbiol.">
        <title>The Global Catalogue of Microorganisms (GCM) 10K type strain sequencing project: providing services to taxonomists for standard genome sequencing and annotation.</title>
        <authorList>
            <consortium name="The Broad Institute Genomics Platform"/>
            <consortium name="The Broad Institute Genome Sequencing Center for Infectious Disease"/>
            <person name="Wu L."/>
            <person name="Ma J."/>
        </authorList>
    </citation>
    <scope>NUCLEOTIDE SEQUENCE [LARGE SCALE GENOMIC DNA]</scope>
    <source>
        <strain evidence="2 3">JCM 14319</strain>
    </source>
</reference>
<dbReference type="RefSeq" id="WP_232498447.1">
    <property type="nucleotide sequence ID" value="NZ_BAAANH010000001.1"/>
</dbReference>
<comment type="caution">
    <text evidence="2">The sequence shown here is derived from an EMBL/GenBank/DDBJ whole genome shotgun (WGS) entry which is preliminary data.</text>
</comment>
<keyword evidence="1" id="KW-1133">Transmembrane helix</keyword>
<keyword evidence="3" id="KW-1185">Reference proteome</keyword>